<protein>
    <submittedName>
        <fullName evidence="2">Uncharacterized protein</fullName>
    </submittedName>
</protein>
<organism evidence="2 3">
    <name type="scientific">Mycena chlorophos</name>
    <name type="common">Agaric fungus</name>
    <name type="synonym">Agaricus chlorophos</name>
    <dbReference type="NCBI Taxonomy" id="658473"/>
    <lineage>
        <taxon>Eukaryota</taxon>
        <taxon>Fungi</taxon>
        <taxon>Dikarya</taxon>
        <taxon>Basidiomycota</taxon>
        <taxon>Agaricomycotina</taxon>
        <taxon>Agaricomycetes</taxon>
        <taxon>Agaricomycetidae</taxon>
        <taxon>Agaricales</taxon>
        <taxon>Marasmiineae</taxon>
        <taxon>Mycenaceae</taxon>
        <taxon>Mycena</taxon>
    </lineage>
</organism>
<dbReference type="AlphaFoldDB" id="A0A8H6THT6"/>
<dbReference type="OrthoDB" id="10623522at2759"/>
<comment type="caution">
    <text evidence="2">The sequence shown here is derived from an EMBL/GenBank/DDBJ whole genome shotgun (WGS) entry which is preliminary data.</text>
</comment>
<dbReference type="Proteomes" id="UP000613580">
    <property type="component" value="Unassembled WGS sequence"/>
</dbReference>
<feature type="region of interest" description="Disordered" evidence="1">
    <location>
        <begin position="1"/>
        <end position="96"/>
    </location>
</feature>
<gene>
    <name evidence="2" type="ORF">HMN09_00432100</name>
</gene>
<name>A0A8H6THT6_MYCCL</name>
<feature type="compositionally biased region" description="Polar residues" evidence="1">
    <location>
        <begin position="1"/>
        <end position="14"/>
    </location>
</feature>
<sequence>MNARSQQSQTTSKSLPRMMPLTRPRVFSSPPAQTLLAQRTVARPNKRKADTQLSKQDCVEEPDTPSPFHYSTAPRKRVFYPPPRTPPSSDEDDEPYRLIPSLYERFPRLRYGDWYDGLGGANFNATDDSDEDDIFQ</sequence>
<reference evidence="2" key="1">
    <citation type="submission" date="2020-05" db="EMBL/GenBank/DDBJ databases">
        <title>Mycena genomes resolve the evolution of fungal bioluminescence.</title>
        <authorList>
            <person name="Tsai I.J."/>
        </authorList>
    </citation>
    <scope>NUCLEOTIDE SEQUENCE</scope>
    <source>
        <strain evidence="2">110903Hualien_Pintung</strain>
    </source>
</reference>
<keyword evidence="3" id="KW-1185">Reference proteome</keyword>
<evidence type="ECO:0000313" key="3">
    <source>
        <dbReference type="Proteomes" id="UP000613580"/>
    </source>
</evidence>
<proteinExistence type="predicted"/>
<accession>A0A8H6THT6</accession>
<dbReference type="EMBL" id="JACAZE010000005">
    <property type="protein sequence ID" value="KAF7316977.1"/>
    <property type="molecule type" value="Genomic_DNA"/>
</dbReference>
<evidence type="ECO:0000313" key="2">
    <source>
        <dbReference type="EMBL" id="KAF7316977.1"/>
    </source>
</evidence>
<evidence type="ECO:0000256" key="1">
    <source>
        <dbReference type="SAM" id="MobiDB-lite"/>
    </source>
</evidence>